<sequence length="177" mass="18341">LGYGRRELLGRSWYRLLHPEDLGHVARQHLRLAGAGTDGRAELVTRLQRKDELGWTWVYTRLRPDGPALVGLNFVISEAEAWSLRQQLAAETPPGPPEPFVSPGLDLPGGDVGVTGGDVGVTPGPALDLGDAVGPHVGVNVGVNLGLGVTVGHDVGHGLGANVDPGATMAPALGHGL</sequence>
<evidence type="ECO:0000256" key="4">
    <source>
        <dbReference type="ARBA" id="ARBA00023163"/>
    </source>
</evidence>
<dbReference type="CDD" id="cd00130">
    <property type="entry name" value="PAS"/>
    <property type="match status" value="1"/>
</dbReference>
<keyword evidence="4" id="KW-0804">Transcription</keyword>
<dbReference type="GO" id="GO:0000977">
    <property type="term" value="F:RNA polymerase II transcription regulatory region sequence-specific DNA binding"/>
    <property type="evidence" value="ECO:0007669"/>
    <property type="project" value="TreeGrafter"/>
</dbReference>
<evidence type="ECO:0000256" key="2">
    <source>
        <dbReference type="ARBA" id="ARBA00023015"/>
    </source>
</evidence>
<evidence type="ECO:0000256" key="5">
    <source>
        <dbReference type="ARBA" id="ARBA00023242"/>
    </source>
</evidence>
<keyword evidence="5" id="KW-0539">Nucleus</keyword>
<name>A0A7L4FSC2_9COLU</name>
<keyword evidence="2" id="KW-0805">Transcription regulation</keyword>
<feature type="domain" description="PAS" evidence="6">
    <location>
        <begin position="1"/>
        <end position="37"/>
    </location>
</feature>
<dbReference type="Gene3D" id="3.30.450.20">
    <property type="entry name" value="PAS domain"/>
    <property type="match status" value="1"/>
</dbReference>
<feature type="non-terminal residue" evidence="7">
    <location>
        <position position="177"/>
    </location>
</feature>
<evidence type="ECO:0000259" key="6">
    <source>
        <dbReference type="PROSITE" id="PS50112"/>
    </source>
</evidence>
<keyword evidence="3" id="KW-0238">DNA-binding</keyword>
<dbReference type="AlphaFoldDB" id="A0A7L4FSC2"/>
<dbReference type="Pfam" id="PF08447">
    <property type="entry name" value="PAS_3"/>
    <property type="match status" value="1"/>
</dbReference>
<comment type="caution">
    <text evidence="7">The sequence shown here is derived from an EMBL/GenBank/DDBJ whole genome shotgun (WGS) entry which is preliminary data.</text>
</comment>
<dbReference type="Proteomes" id="UP000541332">
    <property type="component" value="Unassembled WGS sequence"/>
</dbReference>
<comment type="subcellular location">
    <subcellularLocation>
        <location evidence="1">Nucleus</location>
    </subcellularLocation>
</comment>
<dbReference type="PANTHER" id="PTHR23043:SF24">
    <property type="entry name" value="NEURONAL PAS DOMAIN-CONTAINING PROTEIN 4"/>
    <property type="match status" value="1"/>
</dbReference>
<dbReference type="OrthoDB" id="9978016at2759"/>
<evidence type="ECO:0000256" key="3">
    <source>
        <dbReference type="ARBA" id="ARBA00023125"/>
    </source>
</evidence>
<dbReference type="GO" id="GO:0005634">
    <property type="term" value="C:nucleus"/>
    <property type="evidence" value="ECO:0007669"/>
    <property type="project" value="UniProtKB-SubCell"/>
</dbReference>
<evidence type="ECO:0000313" key="8">
    <source>
        <dbReference type="Proteomes" id="UP000541332"/>
    </source>
</evidence>
<organism evidence="7 8">
    <name type="scientific">Pampusana beccarii</name>
    <name type="common">Western bronze ground-dove</name>
    <dbReference type="NCBI Taxonomy" id="2953425"/>
    <lineage>
        <taxon>Eukaryota</taxon>
        <taxon>Metazoa</taxon>
        <taxon>Chordata</taxon>
        <taxon>Craniata</taxon>
        <taxon>Vertebrata</taxon>
        <taxon>Euteleostomi</taxon>
        <taxon>Archelosauria</taxon>
        <taxon>Archosauria</taxon>
        <taxon>Dinosauria</taxon>
        <taxon>Saurischia</taxon>
        <taxon>Theropoda</taxon>
        <taxon>Coelurosauria</taxon>
        <taxon>Aves</taxon>
        <taxon>Neognathae</taxon>
        <taxon>Neoaves</taxon>
        <taxon>Columbimorphae</taxon>
        <taxon>Columbiformes</taxon>
        <taxon>Columbidae</taxon>
        <taxon>Pampusana</taxon>
    </lineage>
</organism>
<dbReference type="GO" id="GO:0000981">
    <property type="term" value="F:DNA-binding transcription factor activity, RNA polymerase II-specific"/>
    <property type="evidence" value="ECO:0007669"/>
    <property type="project" value="TreeGrafter"/>
</dbReference>
<dbReference type="InterPro" id="IPR000014">
    <property type="entry name" value="PAS"/>
</dbReference>
<evidence type="ECO:0000256" key="1">
    <source>
        <dbReference type="ARBA" id="ARBA00004123"/>
    </source>
</evidence>
<dbReference type="InterPro" id="IPR035965">
    <property type="entry name" value="PAS-like_dom_sf"/>
</dbReference>
<dbReference type="SUPFAM" id="SSF55785">
    <property type="entry name" value="PYP-like sensor domain (PAS domain)"/>
    <property type="match status" value="1"/>
</dbReference>
<reference evidence="7 8" key="1">
    <citation type="submission" date="2020-02" db="EMBL/GenBank/DDBJ databases">
        <title>Bird 10,000 Genomes (B10K) Project - Family phase.</title>
        <authorList>
            <person name="Zhang G."/>
        </authorList>
    </citation>
    <scope>NUCLEOTIDE SEQUENCE [LARGE SCALE GENOMIC DNA]</scope>
    <source>
        <strain evidence="7">B10K-DU-006-06</strain>
    </source>
</reference>
<dbReference type="InterPro" id="IPR013655">
    <property type="entry name" value="PAS_fold_3"/>
</dbReference>
<protein>
    <submittedName>
        <fullName evidence="7">NPAS4 protein</fullName>
    </submittedName>
</protein>
<dbReference type="EMBL" id="VWYH01005928">
    <property type="protein sequence ID" value="NXW88881.1"/>
    <property type="molecule type" value="Genomic_DNA"/>
</dbReference>
<keyword evidence="8" id="KW-1185">Reference proteome</keyword>
<proteinExistence type="predicted"/>
<feature type="non-terminal residue" evidence="7">
    <location>
        <position position="1"/>
    </location>
</feature>
<dbReference type="PANTHER" id="PTHR23043">
    <property type="entry name" value="HYPOXIA-INDUCIBLE FACTOR 1 ALPHA"/>
    <property type="match status" value="1"/>
</dbReference>
<evidence type="ECO:0000313" key="7">
    <source>
        <dbReference type="EMBL" id="NXW88881.1"/>
    </source>
</evidence>
<accession>A0A7L4FSC2</accession>
<gene>
    <name evidence="7" type="primary">Npas4_0</name>
    <name evidence="7" type="ORF">ALOBEC_R15471</name>
</gene>
<dbReference type="PROSITE" id="PS50112">
    <property type="entry name" value="PAS"/>
    <property type="match status" value="1"/>
</dbReference>